<evidence type="ECO:0000256" key="1">
    <source>
        <dbReference type="PROSITE-ProRule" id="PRU00042"/>
    </source>
</evidence>
<evidence type="ECO:0000313" key="5">
    <source>
        <dbReference type="Proteomes" id="UP000008068"/>
    </source>
</evidence>
<organism evidence="5">
    <name type="scientific">Caenorhabditis brenneri</name>
    <name type="common">Nematode worm</name>
    <dbReference type="NCBI Taxonomy" id="135651"/>
    <lineage>
        <taxon>Eukaryota</taxon>
        <taxon>Metazoa</taxon>
        <taxon>Ecdysozoa</taxon>
        <taxon>Nematoda</taxon>
        <taxon>Chromadorea</taxon>
        <taxon>Rhabditida</taxon>
        <taxon>Rhabditina</taxon>
        <taxon>Rhabditomorpha</taxon>
        <taxon>Rhabditoidea</taxon>
        <taxon>Rhabditidae</taxon>
        <taxon>Peloderinae</taxon>
        <taxon>Caenorhabditis</taxon>
    </lineage>
</organism>
<feature type="domain" description="C2H2-type" evidence="3">
    <location>
        <begin position="75"/>
        <end position="105"/>
    </location>
</feature>
<evidence type="ECO:0000259" key="3">
    <source>
        <dbReference type="PROSITE" id="PS50157"/>
    </source>
</evidence>
<dbReference type="EMBL" id="GL379786">
    <property type="protein sequence ID" value="EGT30046.1"/>
    <property type="molecule type" value="Genomic_DNA"/>
</dbReference>
<feature type="region of interest" description="Disordered" evidence="2">
    <location>
        <begin position="94"/>
        <end position="114"/>
    </location>
</feature>
<accession>G0M881</accession>
<dbReference type="HOGENOM" id="CLU_1714909_0_0_1"/>
<sequence>MFGRVKNFLSKLVPSFSRNEAPPPTDHDDAGPGPDSKKHTIYKCRVCRKTIKLASRDGKQKAIDHALGHGNMFFYNCRVHGCGAKRRTCHQIKYHHRKSHTTKKDSKNKTKKNISGYSLGSLPLNDPALRAIVKKSFGRKIMRRLCTDFTQKTKSEDKLLVVEMNELSLE</sequence>
<keyword evidence="5" id="KW-1185">Reference proteome</keyword>
<keyword evidence="1" id="KW-0862">Zinc</keyword>
<gene>
    <name evidence="4" type="ORF">CAEBREN_05045</name>
</gene>
<dbReference type="AlphaFoldDB" id="G0M881"/>
<protein>
    <recommendedName>
        <fullName evidence="3">C2H2-type domain-containing protein</fullName>
    </recommendedName>
</protein>
<feature type="region of interest" description="Disordered" evidence="2">
    <location>
        <begin position="15"/>
        <end position="37"/>
    </location>
</feature>
<name>G0M881_CAEBE</name>
<dbReference type="Proteomes" id="UP000008068">
    <property type="component" value="Unassembled WGS sequence"/>
</dbReference>
<reference evidence="5" key="1">
    <citation type="submission" date="2011-07" db="EMBL/GenBank/DDBJ databases">
        <authorList>
            <consortium name="Caenorhabditis brenneri Sequencing and Analysis Consortium"/>
            <person name="Wilson R.K."/>
        </authorList>
    </citation>
    <scope>NUCLEOTIDE SEQUENCE [LARGE SCALE GENOMIC DNA]</scope>
    <source>
        <strain evidence="5">PB2801</strain>
    </source>
</reference>
<dbReference type="InParanoid" id="G0M881"/>
<proteinExistence type="predicted"/>
<dbReference type="GO" id="GO:0008270">
    <property type="term" value="F:zinc ion binding"/>
    <property type="evidence" value="ECO:0007669"/>
    <property type="project" value="UniProtKB-KW"/>
</dbReference>
<evidence type="ECO:0000313" key="4">
    <source>
        <dbReference type="EMBL" id="EGT30046.1"/>
    </source>
</evidence>
<dbReference type="InterPro" id="IPR013087">
    <property type="entry name" value="Znf_C2H2_type"/>
</dbReference>
<keyword evidence="1" id="KW-0863">Zinc-finger</keyword>
<keyword evidence="1" id="KW-0479">Metal-binding</keyword>
<evidence type="ECO:0000256" key="2">
    <source>
        <dbReference type="SAM" id="MobiDB-lite"/>
    </source>
</evidence>
<dbReference type="PROSITE" id="PS50157">
    <property type="entry name" value="ZINC_FINGER_C2H2_2"/>
    <property type="match status" value="1"/>
</dbReference>
<feature type="compositionally biased region" description="Basic and acidic residues" evidence="2">
    <location>
        <begin position="25"/>
        <end position="37"/>
    </location>
</feature>